<name>F9QEJ1_9BACT</name>
<dbReference type="GeneID" id="65653592"/>
<dbReference type="AlphaFoldDB" id="F9QEJ1"/>
<evidence type="ECO:0000313" key="2">
    <source>
        <dbReference type="Proteomes" id="UP000005055"/>
    </source>
</evidence>
<gene>
    <name evidence="1" type="ORF">GIG_04054</name>
</gene>
<organism evidence="1 2">
    <name type="scientific">Mycoplasmopsis anatis 1340</name>
    <dbReference type="NCBI Taxonomy" id="1034808"/>
    <lineage>
        <taxon>Bacteria</taxon>
        <taxon>Bacillati</taxon>
        <taxon>Mycoplasmatota</taxon>
        <taxon>Mycoplasmoidales</taxon>
        <taxon>Metamycoplasmataceae</taxon>
        <taxon>Mycoplasmopsis</taxon>
    </lineage>
</organism>
<dbReference type="EMBL" id="AFVJ01000038">
    <property type="protein sequence ID" value="EGS28841.1"/>
    <property type="molecule type" value="Genomic_DNA"/>
</dbReference>
<protein>
    <submittedName>
        <fullName evidence="1">Uncharacterized protein</fullName>
    </submittedName>
</protein>
<dbReference type="RefSeq" id="WP_006886913.1">
    <property type="nucleotide sequence ID" value="NZ_AFVJ01000038.1"/>
</dbReference>
<dbReference type="STRING" id="1034808.GIG_04054"/>
<keyword evidence="2" id="KW-1185">Reference proteome</keyword>
<proteinExistence type="predicted"/>
<dbReference type="Proteomes" id="UP000005055">
    <property type="component" value="Unassembled WGS sequence"/>
</dbReference>
<evidence type="ECO:0000313" key="1">
    <source>
        <dbReference type="EMBL" id="EGS28841.1"/>
    </source>
</evidence>
<accession>F9QEJ1</accession>
<sequence length="379" mass="43328">MTQKVVQIKLKYIYTPNNLSKFKNQQPINVTKNVRILFNTINDIKIASGTSNLFYQEKNGKLVYGEEAKVEILDLASSGLMDVAESKSDPIGFVYNKFKANVLNSKEKLIITPEIRKTSAYKNSELAYMVDIQTQTNNSLDQNISTSAQYENRYTIIFGDDSDKTINIINVMPGNFDNNFSNDNTWFLAEYGGIVERNDLTKAMPNALINYIRIKLTNDSNKMYAHIDHLQNAYVSKVYNFEWIPGQDFDIYDRPGGSTSIQGSTRIVWTPDKLAKYVVSNYKSVLYNENDRRLYTTQEDGNYGTQYTRPLIQSNIVILPTDSRSEAELLKNGSKHKDFNYRSGAIYITNGRLSNNLTVNQSSVIFNSGIENFKFNFRK</sequence>
<comment type="caution">
    <text evidence="1">The sequence shown here is derived from an EMBL/GenBank/DDBJ whole genome shotgun (WGS) entry which is preliminary data.</text>
</comment>
<reference evidence="1 2" key="1">
    <citation type="journal article" date="2011" name="J. Bacteriol.">
        <title>Genome Sequence of Duck Pathogen Mycoplasma anatis Strain 1340.</title>
        <authorList>
            <person name="Guo Z."/>
            <person name="Chen P."/>
            <person name="Ren P."/>
            <person name="Kuang S."/>
            <person name="Zhou Z."/>
            <person name="Li Z."/>
            <person name="Liu M."/>
            <person name="Shi D."/>
            <person name="Xiao Y."/>
            <person name="Wang X."/>
            <person name="Zhou R."/>
            <person name="Jin H."/>
            <person name="Bi D."/>
        </authorList>
    </citation>
    <scope>NUCLEOTIDE SEQUENCE [LARGE SCALE GENOMIC DNA]</scope>
    <source>
        <strain evidence="1 2">1340</strain>
    </source>
</reference>